<dbReference type="STRING" id="981085.W9S080"/>
<dbReference type="PANTHER" id="PTHR20426">
    <property type="entry name" value="RIBOSOME BIOGENESIS PROTEIN TSR3 HOMOLOG"/>
    <property type="match status" value="1"/>
</dbReference>
<keyword evidence="2 6" id="KW-0690">Ribosome biogenesis</keyword>
<dbReference type="EC" id="2.5.1.157" evidence="6"/>
<dbReference type="InterPro" id="IPR022968">
    <property type="entry name" value="Tsr3-like"/>
</dbReference>
<evidence type="ECO:0000313" key="10">
    <source>
        <dbReference type="Proteomes" id="UP000030645"/>
    </source>
</evidence>
<comment type="catalytic activity">
    <reaction evidence="6">
        <text>an N(1)-methylpseudouridine in rRNA + S-adenosyl-L-methionine = N(1)-methyl-N(3)-[(3S)-3-amino-3-carboxypropyl]pseudouridine in rRNA + S-methyl-5'-thioadenosine + H(+)</text>
        <dbReference type="Rhea" id="RHEA:63296"/>
        <dbReference type="Rhea" id="RHEA-COMP:11634"/>
        <dbReference type="Rhea" id="RHEA-COMP:16310"/>
        <dbReference type="ChEBI" id="CHEBI:15378"/>
        <dbReference type="ChEBI" id="CHEBI:17509"/>
        <dbReference type="ChEBI" id="CHEBI:59789"/>
        <dbReference type="ChEBI" id="CHEBI:74890"/>
        <dbReference type="ChEBI" id="CHEBI:146234"/>
        <dbReference type="EC" id="2.5.1.157"/>
    </reaction>
</comment>
<dbReference type="NCBIfam" id="NF002621">
    <property type="entry name" value="PRK02287.1"/>
    <property type="match status" value="1"/>
</dbReference>
<dbReference type="GO" id="GO:0030490">
    <property type="term" value="P:maturation of SSU-rRNA"/>
    <property type="evidence" value="ECO:0007669"/>
    <property type="project" value="TreeGrafter"/>
</dbReference>
<dbReference type="EMBL" id="KE344827">
    <property type="protein sequence ID" value="EXB80863.1"/>
    <property type="molecule type" value="Genomic_DNA"/>
</dbReference>
<name>W9S080_9ROSA</name>
<organism evidence="9 10">
    <name type="scientific">Morus notabilis</name>
    <dbReference type="NCBI Taxonomy" id="981085"/>
    <lineage>
        <taxon>Eukaryota</taxon>
        <taxon>Viridiplantae</taxon>
        <taxon>Streptophyta</taxon>
        <taxon>Embryophyta</taxon>
        <taxon>Tracheophyta</taxon>
        <taxon>Spermatophyta</taxon>
        <taxon>Magnoliopsida</taxon>
        <taxon>eudicotyledons</taxon>
        <taxon>Gunneridae</taxon>
        <taxon>Pentapetalae</taxon>
        <taxon>rosids</taxon>
        <taxon>fabids</taxon>
        <taxon>Rosales</taxon>
        <taxon>Moraceae</taxon>
        <taxon>Moreae</taxon>
        <taxon>Morus</taxon>
    </lineage>
</organism>
<dbReference type="Proteomes" id="UP000030645">
    <property type="component" value="Unassembled WGS sequence"/>
</dbReference>
<keyword evidence="3 6" id="KW-0698">rRNA processing</keyword>
<dbReference type="GO" id="GO:0000455">
    <property type="term" value="P:enzyme-directed rRNA pseudouridine synthesis"/>
    <property type="evidence" value="ECO:0007669"/>
    <property type="project" value="UniProtKB-UniRule"/>
</dbReference>
<dbReference type="InterPro" id="IPR007177">
    <property type="entry name" value="Tsr3_C"/>
</dbReference>
<dbReference type="HAMAP" id="MF_01116">
    <property type="entry name" value="TSR3"/>
    <property type="match status" value="1"/>
</dbReference>
<dbReference type="GO" id="GO:1904047">
    <property type="term" value="F:S-adenosyl-L-methionine binding"/>
    <property type="evidence" value="ECO:0007669"/>
    <property type="project" value="UniProtKB-UniRule"/>
</dbReference>
<reference evidence="10" key="1">
    <citation type="submission" date="2013-01" db="EMBL/GenBank/DDBJ databases">
        <title>Draft Genome Sequence of a Mulberry Tree, Morus notabilis C.K. Schneid.</title>
        <authorList>
            <person name="He N."/>
            <person name="Zhao S."/>
        </authorList>
    </citation>
    <scope>NUCLEOTIDE SEQUENCE</scope>
</reference>
<evidence type="ECO:0000256" key="6">
    <source>
        <dbReference type="HAMAP-Rule" id="MF_03146"/>
    </source>
</evidence>
<comment type="function">
    <text evidence="6">Aminocarboxypropyltransferase that catalyzes the aminocarboxypropyl transfer on pseudouridine in 18S rRNA. It constitutes the last step in biosynthesis of the hypermodified N1-methyl-N3-(3-amino-3-carboxypropyl) pseudouridine (m1acp3-Psi).</text>
</comment>
<evidence type="ECO:0000256" key="1">
    <source>
        <dbReference type="ARBA" id="ARBA00022490"/>
    </source>
</evidence>
<comment type="caution">
    <text evidence="6">Lacks conserved residue(s) required for the propagation of feature annotation.</text>
</comment>
<proteinExistence type="inferred from homology"/>
<evidence type="ECO:0000256" key="7">
    <source>
        <dbReference type="SAM" id="MobiDB-lite"/>
    </source>
</evidence>
<dbReference type="eggNOG" id="KOG3154">
    <property type="taxonomic scope" value="Eukaryota"/>
</dbReference>
<evidence type="ECO:0000256" key="3">
    <source>
        <dbReference type="ARBA" id="ARBA00022552"/>
    </source>
</evidence>
<feature type="binding site" evidence="6">
    <location>
        <position position="114"/>
    </location>
    <ligand>
        <name>S-adenosyl-L-methionine</name>
        <dbReference type="ChEBI" id="CHEBI:59789"/>
    </ligand>
</feature>
<feature type="domain" description="16S/18S rRNA aminocarboxypropyltransferase Tsr3 C-terminal" evidence="8">
    <location>
        <begin position="88"/>
        <end position="214"/>
    </location>
</feature>
<keyword evidence="5 6" id="KW-0949">S-adenosyl-L-methionine</keyword>
<keyword evidence="1" id="KW-0963">Cytoplasm</keyword>
<comment type="similarity">
    <text evidence="6">Belongs to the TDD superfamily. TSR3 family.</text>
</comment>
<evidence type="ECO:0000259" key="8">
    <source>
        <dbReference type="Pfam" id="PF04034"/>
    </source>
</evidence>
<dbReference type="GO" id="GO:0106388">
    <property type="term" value="F:rRNA small subunit aminocarboxypropyltransferase activity"/>
    <property type="evidence" value="ECO:0007669"/>
    <property type="project" value="UniProtKB-EC"/>
</dbReference>
<evidence type="ECO:0000256" key="5">
    <source>
        <dbReference type="ARBA" id="ARBA00022691"/>
    </source>
</evidence>
<keyword evidence="10" id="KW-1185">Reference proteome</keyword>
<keyword evidence="4 6" id="KW-0808">Transferase</keyword>
<feature type="binding site" evidence="6">
    <location>
        <position position="137"/>
    </location>
    <ligand>
        <name>S-adenosyl-L-methionine</name>
        <dbReference type="ChEBI" id="CHEBI:59789"/>
    </ligand>
</feature>
<dbReference type="Pfam" id="PF04034">
    <property type="entry name" value="Ribo_biogen_C"/>
    <property type="match status" value="1"/>
</dbReference>
<evidence type="ECO:0000313" key="9">
    <source>
        <dbReference type="EMBL" id="EXB80863.1"/>
    </source>
</evidence>
<protein>
    <recommendedName>
        <fullName evidence="6">18S rRNA aminocarboxypropyltransferase</fullName>
        <ecNumber evidence="6">2.5.1.157</ecNumber>
    </recommendedName>
</protein>
<dbReference type="PANTHER" id="PTHR20426:SF0">
    <property type="entry name" value="18S RRNA AMINOCARBOXYPROPYLTRANSFERASE"/>
    <property type="match status" value="1"/>
</dbReference>
<sequence length="270" mass="30086">MENSVKTLSVDAHKEAENFAFWNIYDISIVQRSEITINLVADEFIVVAAHEVEEPGGPKIQLAMWDMYGLKIQLAMWELRVNSGFGGIVLSPVGTQCVSREDYSLITRKGLAVVDCSWARLDDVPFVKLRCSTPRLLPWLVAANPVNYGRPCQLSCVEALSAALIICGEEETANSLLGKFKWGHAFLSLNRELLKAYSECQSSADIISVQNSWLSQQTQVPKGRTEVEGEEKSLRSEDGESSDSDDGLPPLERNMNHLNFQETETDEESE</sequence>
<dbReference type="AlphaFoldDB" id="W9S080"/>
<evidence type="ECO:0000256" key="4">
    <source>
        <dbReference type="ARBA" id="ARBA00022679"/>
    </source>
</evidence>
<gene>
    <name evidence="9" type="ORF">L484_020122</name>
</gene>
<accession>W9S080</accession>
<feature type="region of interest" description="Disordered" evidence="7">
    <location>
        <begin position="218"/>
        <end position="270"/>
    </location>
</feature>
<evidence type="ECO:0000256" key="2">
    <source>
        <dbReference type="ARBA" id="ARBA00022517"/>
    </source>
</evidence>
<feature type="compositionally biased region" description="Basic and acidic residues" evidence="7">
    <location>
        <begin position="223"/>
        <end position="238"/>
    </location>
</feature>